<sequence length="112" mass="12508">MSIPIIFTLPPSNRHEVILIDGNAKSSLKALNKLITSTIAESPNCVEFMDKYKAKDGPAEQIQAIKVHWSKSGRENKSWPEFTIVTEENMVALLKLLDSGKDVLEIKLGKEE</sequence>
<reference evidence="1" key="1">
    <citation type="journal article" date="2020" name="Stud. Mycol.">
        <title>101 Dothideomycetes genomes: a test case for predicting lifestyles and emergence of pathogens.</title>
        <authorList>
            <person name="Haridas S."/>
            <person name="Albert R."/>
            <person name="Binder M."/>
            <person name="Bloem J."/>
            <person name="Labutti K."/>
            <person name="Salamov A."/>
            <person name="Andreopoulos B."/>
            <person name="Baker S."/>
            <person name="Barry K."/>
            <person name="Bills G."/>
            <person name="Bluhm B."/>
            <person name="Cannon C."/>
            <person name="Castanera R."/>
            <person name="Culley D."/>
            <person name="Daum C."/>
            <person name="Ezra D."/>
            <person name="Gonzalez J."/>
            <person name="Henrissat B."/>
            <person name="Kuo A."/>
            <person name="Liang C."/>
            <person name="Lipzen A."/>
            <person name="Lutzoni F."/>
            <person name="Magnuson J."/>
            <person name="Mondo S."/>
            <person name="Nolan M."/>
            <person name="Ohm R."/>
            <person name="Pangilinan J."/>
            <person name="Park H.-J."/>
            <person name="Ramirez L."/>
            <person name="Alfaro M."/>
            <person name="Sun H."/>
            <person name="Tritt A."/>
            <person name="Yoshinaga Y."/>
            <person name="Zwiers L.-H."/>
            <person name="Turgeon B."/>
            <person name="Goodwin S."/>
            <person name="Spatafora J."/>
            <person name="Crous P."/>
            <person name="Grigoriev I."/>
        </authorList>
    </citation>
    <scope>NUCLEOTIDE SEQUENCE</scope>
    <source>
        <strain evidence="1">CBS 675.92</strain>
    </source>
</reference>
<gene>
    <name evidence="1" type="ORF">CC80DRAFT_409649</name>
</gene>
<dbReference type="AlphaFoldDB" id="A0A6A5TZN0"/>
<organism evidence="1 2">
    <name type="scientific">Byssothecium circinans</name>
    <dbReference type="NCBI Taxonomy" id="147558"/>
    <lineage>
        <taxon>Eukaryota</taxon>
        <taxon>Fungi</taxon>
        <taxon>Dikarya</taxon>
        <taxon>Ascomycota</taxon>
        <taxon>Pezizomycotina</taxon>
        <taxon>Dothideomycetes</taxon>
        <taxon>Pleosporomycetidae</taxon>
        <taxon>Pleosporales</taxon>
        <taxon>Massarineae</taxon>
        <taxon>Massarinaceae</taxon>
        <taxon>Byssothecium</taxon>
    </lineage>
</organism>
<proteinExistence type="predicted"/>
<evidence type="ECO:0000313" key="2">
    <source>
        <dbReference type="Proteomes" id="UP000800035"/>
    </source>
</evidence>
<dbReference type="OrthoDB" id="4415650at2759"/>
<keyword evidence="2" id="KW-1185">Reference proteome</keyword>
<dbReference type="Proteomes" id="UP000800035">
    <property type="component" value="Unassembled WGS sequence"/>
</dbReference>
<name>A0A6A5TZN0_9PLEO</name>
<protein>
    <submittedName>
        <fullName evidence="1">Uncharacterized protein</fullName>
    </submittedName>
</protein>
<dbReference type="EMBL" id="ML976988">
    <property type="protein sequence ID" value="KAF1958075.1"/>
    <property type="molecule type" value="Genomic_DNA"/>
</dbReference>
<accession>A0A6A5TZN0</accession>
<evidence type="ECO:0000313" key="1">
    <source>
        <dbReference type="EMBL" id="KAF1958075.1"/>
    </source>
</evidence>